<protein>
    <submittedName>
        <fullName evidence="2">DciA family protein</fullName>
    </submittedName>
</protein>
<comment type="caution">
    <text evidence="2">The sequence shown here is derived from an EMBL/GenBank/DDBJ whole genome shotgun (WGS) entry which is preliminary data.</text>
</comment>
<evidence type="ECO:0000313" key="3">
    <source>
        <dbReference type="Proteomes" id="UP001259803"/>
    </source>
</evidence>
<feature type="compositionally biased region" description="Basic and acidic residues" evidence="1">
    <location>
        <begin position="1"/>
        <end position="13"/>
    </location>
</feature>
<accession>A0ABU2ZDU1</accession>
<dbReference type="RefSeq" id="WP_311339332.1">
    <property type="nucleotide sequence ID" value="NZ_JAVRHS010000001.1"/>
</dbReference>
<dbReference type="EMBL" id="JAVRHS010000001">
    <property type="protein sequence ID" value="MDT0574768.1"/>
    <property type="molecule type" value="Genomic_DNA"/>
</dbReference>
<name>A0ABU2ZDU1_9SPHN</name>
<gene>
    <name evidence="2" type="ORF">RM533_01060</name>
</gene>
<evidence type="ECO:0000313" key="2">
    <source>
        <dbReference type="EMBL" id="MDT0574768.1"/>
    </source>
</evidence>
<dbReference type="Proteomes" id="UP001259803">
    <property type="component" value="Unassembled WGS sequence"/>
</dbReference>
<keyword evidence="3" id="KW-1185">Reference proteome</keyword>
<proteinExistence type="predicted"/>
<sequence>MKSDSSMPPEHKGPSAPRRAAKPAAIGETRGRARGGSAQRIADLMPDIGRTAFRKFGFVQSSVVTRWTEIVGDRHASISAPESIRFAAGQKADGVLNLVVLPAHAPMMQHVCPELIERVNRFFGYRAIIRIKMRQGAIQPRASVADTKPDRIRASQGAKISAEMGDCLRDVADPELRKVLESLAQSMCNAASNDRDKDDA</sequence>
<organism evidence="2 3">
    <name type="scientific">Croceicoccus esteveae</name>
    <dbReference type="NCBI Taxonomy" id="3075597"/>
    <lineage>
        <taxon>Bacteria</taxon>
        <taxon>Pseudomonadati</taxon>
        <taxon>Pseudomonadota</taxon>
        <taxon>Alphaproteobacteria</taxon>
        <taxon>Sphingomonadales</taxon>
        <taxon>Erythrobacteraceae</taxon>
        <taxon>Croceicoccus</taxon>
    </lineage>
</organism>
<feature type="region of interest" description="Disordered" evidence="1">
    <location>
        <begin position="1"/>
        <end position="38"/>
    </location>
</feature>
<dbReference type="InterPro" id="IPR007922">
    <property type="entry name" value="DciA-like"/>
</dbReference>
<dbReference type="Pfam" id="PF05258">
    <property type="entry name" value="DciA"/>
    <property type="match status" value="1"/>
</dbReference>
<evidence type="ECO:0000256" key="1">
    <source>
        <dbReference type="SAM" id="MobiDB-lite"/>
    </source>
</evidence>
<reference evidence="2 3" key="1">
    <citation type="submission" date="2023-09" db="EMBL/GenBank/DDBJ databases">
        <authorList>
            <person name="Rey-Velasco X."/>
        </authorList>
    </citation>
    <scope>NUCLEOTIDE SEQUENCE [LARGE SCALE GENOMIC DNA]</scope>
    <source>
        <strain evidence="2 3">F390</strain>
    </source>
</reference>
<feature type="compositionally biased region" description="Low complexity" evidence="1">
    <location>
        <begin position="16"/>
        <end position="25"/>
    </location>
</feature>